<comment type="caution">
    <text evidence="1">The sequence shown here is derived from an EMBL/GenBank/DDBJ whole genome shotgun (WGS) entry which is preliminary data.</text>
</comment>
<gene>
    <name evidence="1" type="ORF">A2911_02525</name>
</gene>
<reference evidence="1 2" key="1">
    <citation type="journal article" date="2016" name="Nat. Commun.">
        <title>Thousands of microbial genomes shed light on interconnected biogeochemical processes in an aquifer system.</title>
        <authorList>
            <person name="Anantharaman K."/>
            <person name="Brown C.T."/>
            <person name="Hug L.A."/>
            <person name="Sharon I."/>
            <person name="Castelle C.J."/>
            <person name="Probst A.J."/>
            <person name="Thomas B.C."/>
            <person name="Singh A."/>
            <person name="Wilkins M.J."/>
            <person name="Karaoz U."/>
            <person name="Brodie E.L."/>
            <person name="Williams K.H."/>
            <person name="Hubbard S.S."/>
            <person name="Banfield J.F."/>
        </authorList>
    </citation>
    <scope>NUCLEOTIDE SEQUENCE [LARGE SCALE GENOMIC DNA]</scope>
</reference>
<sequence>MLRIKISFLDPETAREQVALITGKEILVEDPRFLNVLSIVGGGQEDIEKLEAKGFEIEIWQE</sequence>
<dbReference type="AlphaFoldDB" id="A0A1F6X5Y1"/>
<organism evidence="1 2">
    <name type="scientific">Candidatus Nomurabacteria bacterium RIFCSPLOWO2_01_FULL_40_15</name>
    <dbReference type="NCBI Taxonomy" id="1801772"/>
    <lineage>
        <taxon>Bacteria</taxon>
        <taxon>Candidatus Nomuraibacteriota</taxon>
    </lineage>
</organism>
<accession>A0A1F6X5Y1</accession>
<proteinExistence type="predicted"/>
<dbReference type="EMBL" id="MFUW01000031">
    <property type="protein sequence ID" value="OGI89418.1"/>
    <property type="molecule type" value="Genomic_DNA"/>
</dbReference>
<protein>
    <submittedName>
        <fullName evidence="1">Uncharacterized protein</fullName>
    </submittedName>
</protein>
<dbReference type="Proteomes" id="UP000176814">
    <property type="component" value="Unassembled WGS sequence"/>
</dbReference>
<evidence type="ECO:0000313" key="2">
    <source>
        <dbReference type="Proteomes" id="UP000176814"/>
    </source>
</evidence>
<name>A0A1F6X5Y1_9BACT</name>
<evidence type="ECO:0000313" key="1">
    <source>
        <dbReference type="EMBL" id="OGI89418.1"/>
    </source>
</evidence>